<dbReference type="SMART" id="SM00878">
    <property type="entry name" value="Biotin_carb_C"/>
    <property type="match status" value="1"/>
</dbReference>
<dbReference type="Gene3D" id="3.30.470.20">
    <property type="entry name" value="ATP-grasp fold, B domain"/>
    <property type="match status" value="1"/>
</dbReference>
<dbReference type="InterPro" id="IPR011053">
    <property type="entry name" value="Single_hybrid_motif"/>
</dbReference>
<dbReference type="InterPro" id="IPR051602">
    <property type="entry name" value="ACC_Biotin_Carboxylase"/>
</dbReference>
<evidence type="ECO:0000256" key="1">
    <source>
        <dbReference type="ARBA" id="ARBA00011883"/>
    </source>
</evidence>
<gene>
    <name evidence="13" type="ORF">METZ01_LOCUS6663</name>
</gene>
<feature type="domain" description="CoA carboxyltransferase C-terminal" evidence="12">
    <location>
        <begin position="1"/>
        <end position="288"/>
    </location>
</feature>
<dbReference type="Pfam" id="PF00289">
    <property type="entry name" value="Biotin_carb_N"/>
    <property type="match status" value="1"/>
</dbReference>
<dbReference type="InterPro" id="IPR001095">
    <property type="entry name" value="Acetyl_CoA_COase_a_su"/>
</dbReference>
<dbReference type="SUPFAM" id="SSF51246">
    <property type="entry name" value="Rudiment single hybrid motif"/>
    <property type="match status" value="1"/>
</dbReference>
<dbReference type="SUPFAM" id="SSF52096">
    <property type="entry name" value="ClpP/crotonase"/>
    <property type="match status" value="2"/>
</dbReference>
<evidence type="ECO:0000256" key="9">
    <source>
        <dbReference type="ARBA" id="ARBA00049152"/>
    </source>
</evidence>
<dbReference type="PROSITE" id="PS50975">
    <property type="entry name" value="ATP_GRASP"/>
    <property type="match status" value="1"/>
</dbReference>
<feature type="domain" description="ATP-grasp" evidence="10">
    <location>
        <begin position="1069"/>
        <end position="1266"/>
    </location>
</feature>
<dbReference type="EMBL" id="UINC01000351">
    <property type="protein sequence ID" value="SUZ53809.1"/>
    <property type="molecule type" value="Genomic_DNA"/>
</dbReference>
<evidence type="ECO:0000256" key="4">
    <source>
        <dbReference type="ARBA" id="ARBA00022741"/>
    </source>
</evidence>
<dbReference type="EC" id="2.1.3.15" evidence="1"/>
<dbReference type="GO" id="GO:0003989">
    <property type="term" value="F:acetyl-CoA carboxylase activity"/>
    <property type="evidence" value="ECO:0007669"/>
    <property type="project" value="InterPro"/>
</dbReference>
<dbReference type="Gene3D" id="2.40.50.100">
    <property type="match status" value="1"/>
</dbReference>
<accession>A0A381NHD9</accession>
<dbReference type="PROSITE" id="PS50989">
    <property type="entry name" value="COA_CT_CTER"/>
    <property type="match status" value="1"/>
</dbReference>
<dbReference type="PANTHER" id="PTHR48095">
    <property type="entry name" value="PYRUVATE CARBOXYLASE SUBUNIT A"/>
    <property type="match status" value="1"/>
</dbReference>
<evidence type="ECO:0000313" key="13">
    <source>
        <dbReference type="EMBL" id="SUZ53809.1"/>
    </source>
</evidence>
<protein>
    <recommendedName>
        <fullName evidence="1">acetyl-CoA carboxytransferase</fullName>
        <ecNumber evidence="1">2.1.3.15</ecNumber>
    </recommendedName>
</protein>
<evidence type="ECO:0000259" key="12">
    <source>
        <dbReference type="PROSITE" id="PS50989"/>
    </source>
</evidence>
<dbReference type="SUPFAM" id="SSF51230">
    <property type="entry name" value="Single hybrid motif"/>
    <property type="match status" value="1"/>
</dbReference>
<dbReference type="Gene3D" id="3.90.226.10">
    <property type="entry name" value="2-enoyl-CoA Hydratase, Chain A, domain 1"/>
    <property type="match status" value="2"/>
</dbReference>
<dbReference type="InterPro" id="IPR005479">
    <property type="entry name" value="CPAse_ATP-bd"/>
</dbReference>
<dbReference type="GO" id="GO:0006633">
    <property type="term" value="P:fatty acid biosynthetic process"/>
    <property type="evidence" value="ECO:0007669"/>
    <property type="project" value="UniProtKB-KW"/>
</dbReference>
<keyword evidence="3" id="KW-0436">Ligase</keyword>
<feature type="domain" description="Biotin carboxylation" evidence="11">
    <location>
        <begin position="947"/>
        <end position="1399"/>
    </location>
</feature>
<proteinExistence type="predicted"/>
<dbReference type="PROSITE" id="PS00866">
    <property type="entry name" value="CPSASE_1"/>
    <property type="match status" value="1"/>
</dbReference>
<dbReference type="GO" id="GO:0046872">
    <property type="term" value="F:metal ion binding"/>
    <property type="evidence" value="ECO:0007669"/>
    <property type="project" value="InterPro"/>
</dbReference>
<evidence type="ECO:0000256" key="2">
    <source>
        <dbReference type="ARBA" id="ARBA00022516"/>
    </source>
</evidence>
<dbReference type="InterPro" id="IPR016185">
    <property type="entry name" value="PreATP-grasp_dom_sf"/>
</dbReference>
<reference evidence="13" key="1">
    <citation type="submission" date="2018-05" db="EMBL/GenBank/DDBJ databases">
        <authorList>
            <person name="Lanie J.A."/>
            <person name="Ng W.-L."/>
            <person name="Kazmierczak K.M."/>
            <person name="Andrzejewski T.M."/>
            <person name="Davidsen T.M."/>
            <person name="Wayne K.J."/>
            <person name="Tettelin H."/>
            <person name="Glass J.I."/>
            <person name="Rusch D."/>
            <person name="Podicherti R."/>
            <person name="Tsui H.-C.T."/>
            <person name="Winkler M.E."/>
        </authorList>
    </citation>
    <scope>NUCLEOTIDE SEQUENCE</scope>
</reference>
<evidence type="ECO:0000256" key="5">
    <source>
        <dbReference type="ARBA" id="ARBA00022832"/>
    </source>
</evidence>
<evidence type="ECO:0000256" key="3">
    <source>
        <dbReference type="ARBA" id="ARBA00022598"/>
    </source>
</evidence>
<dbReference type="Pfam" id="PF02785">
    <property type="entry name" value="Biotin_carb_C"/>
    <property type="match status" value="1"/>
</dbReference>
<organism evidence="13">
    <name type="scientific">marine metagenome</name>
    <dbReference type="NCBI Taxonomy" id="408172"/>
    <lineage>
        <taxon>unclassified sequences</taxon>
        <taxon>metagenomes</taxon>
        <taxon>ecological metagenomes</taxon>
    </lineage>
</organism>
<evidence type="ECO:0000259" key="11">
    <source>
        <dbReference type="PROSITE" id="PS50979"/>
    </source>
</evidence>
<evidence type="ECO:0000259" key="10">
    <source>
        <dbReference type="PROSITE" id="PS50975"/>
    </source>
</evidence>
<keyword evidence="8" id="KW-0275">Fatty acid biosynthesis</keyword>
<keyword evidence="7" id="KW-0443">Lipid metabolism</keyword>
<dbReference type="InterPro" id="IPR029045">
    <property type="entry name" value="ClpP/crotonase-like_dom_sf"/>
</dbReference>
<dbReference type="InterPro" id="IPR011764">
    <property type="entry name" value="Biotin_carboxylation_dom"/>
</dbReference>
<dbReference type="Pfam" id="PF02786">
    <property type="entry name" value="CPSase_L_D2"/>
    <property type="match status" value="1"/>
</dbReference>
<keyword evidence="2" id="KW-0444">Lipid biosynthesis</keyword>
<dbReference type="InterPro" id="IPR011763">
    <property type="entry name" value="COA_CT_C"/>
</dbReference>
<dbReference type="InterPro" id="IPR011761">
    <property type="entry name" value="ATP-grasp"/>
</dbReference>
<name>A0A381NHD9_9ZZZZ</name>
<dbReference type="SUPFAM" id="SSF56059">
    <property type="entry name" value="Glutathione synthetase ATP-binding domain-like"/>
    <property type="match status" value="1"/>
</dbReference>
<dbReference type="GO" id="GO:0009317">
    <property type="term" value="C:acetyl-CoA carboxylase complex"/>
    <property type="evidence" value="ECO:0007669"/>
    <property type="project" value="InterPro"/>
</dbReference>
<dbReference type="PROSITE" id="PS50979">
    <property type="entry name" value="BC"/>
    <property type="match status" value="1"/>
</dbReference>
<dbReference type="SUPFAM" id="SSF52440">
    <property type="entry name" value="PreATP-grasp domain"/>
    <property type="match status" value="1"/>
</dbReference>
<evidence type="ECO:0000256" key="7">
    <source>
        <dbReference type="ARBA" id="ARBA00023098"/>
    </source>
</evidence>
<sequence length="1527" mass="171911">MGSNKKKTYKHHSAFHAAEVMSHDLSLLRGKKNSVYFDDSELLGLLSAEEVEKEVQQLKKVDVDSYIQRVVSPSESKNRQSAPEVIQQLGGKMIAEETEGPLYSAEIEISISGHIRRLGFIAQNHKMQNGAWSPNHHRKAAEKVRFFASHSIPLVTFIDTPGAVADAEANLDNQSHSISFLISEMANLQLPVIGIVFGGGYSGGAIPLATANILLSVREGVFNTIHPKGLSNIARKYNLSWQESAKHIGVSAYELQSQGYFDGIIDYTYDQQHKVKNIKDAIISAVEVTEKNSCNFLTENEFFFDHYRDSINHYLNPSKLLIESNRITDRSTTGTLNIFGDVFRFMRYLKIRQRIVSRSIDSYARLSSRFTPVGKLQERLKNERQEKFKNWYKTPLEIRFHEKLNKRYEQFVSAREDREKQRGKFVAFFIGDPQENYKKTTDDLTLEILLFLYNYWKDSSAENLIELYEQLDKSTLHDLPPGNPNLLDLLRTIDINQSFKENFQNILLFDLLYDQVIEALPTIADELKGSNQISQKSVEQLFEQTVEGAMKEFEKNSLQLKSKSVRTQFFKWLASFIDRKDCDDVLGTISEWKRVVFPRMSPPLFGVVRYYFSGLLPSLYASQQGKGKFQGKITPRNIGIKDFWNRLDQSYKDLLIKNLLREYKSTVITSNKVIENYFKDFKELYADRITSNPVKFPGFRDAIEQALENGVTPCGVVTGLATFTGEENSENGSAKKQKTKKQKATYRVGLVVSNVEFQAGAFDMASCEKVCRLLDDCARLKLPAIFFISSAGMQTKEGGGSLFSMSVINERITRFVKDLDLPVLCFGFRDCTGGAQASFVTHLLARTYYLSGSQIPFAGQLVVESHLPVHSTLSNYLSTNPGTMDGLVKNPFDTDIDEKLLEIDPQIPVAKFSVEEIISRVLSGEYQLSIEDEVQAYSTQENLHVGEIQRVLIHARGCTAARLILGAQDAGMEVVLVASDPDMESYPATLLKKEDRLVCIGGNTPQESYLNGMSVIRIAEQEEVDAIHPGIGFLSESPHYARICREHGFNFIGPRVANMDRMGNKSNAIATAKNLKIPVVPGSDGALMDPAQAMVVASEIGFPVLIKAAHGGGGKGIEVVHEVTKFQSIFSRMFQEALSAFGNGDLYLEKYIGSMRHLEVQIIRDMHGNSKLLGIRDCSVQRNYQKLIEETASGIPKKIREQVYNYAEKLIEEIDYIGAGTVEFIYDLTEKKIYFMEMNTRLQVEHPVSEMVYGVDLVRLQFEVTQGYNIGELDYKLKGHAIELRVIAEKIELDDENELRFVPDPGHVSEVFFPKKANVRVIQSVDSGSVVSPYYDSLIAQIICWGKSRREAINGLLKYLKGVKIHGVSTNLALNRAILQDASFQKGGFSTKYLVDFFEEVDSKTLLKEAQRDSGSTKSSVDQKAIMLEDSDELKVLSPQMGGFYRATSPDDEPFVSEEQIIDVNHTLCLLESMKVFNSLTLADYKSPDGEVLYPEGSKYKVIRVIAEDQNTVNKGDLLFVIQPVDA</sequence>
<dbReference type="InterPro" id="IPR005482">
    <property type="entry name" value="Biotin_COase_C"/>
</dbReference>
<keyword evidence="6" id="KW-0067">ATP-binding</keyword>
<dbReference type="InterPro" id="IPR005481">
    <property type="entry name" value="BC-like_N"/>
</dbReference>
<keyword evidence="4" id="KW-0547">Nucleotide-binding</keyword>
<dbReference type="PANTHER" id="PTHR48095:SF2">
    <property type="entry name" value="BIOTIN CARBOXYLASE, CHLOROPLASTIC"/>
    <property type="match status" value="1"/>
</dbReference>
<dbReference type="Pfam" id="PF03255">
    <property type="entry name" value="ACCA"/>
    <property type="match status" value="1"/>
</dbReference>
<keyword evidence="5" id="KW-0276">Fatty acid metabolism</keyword>
<dbReference type="InterPro" id="IPR011054">
    <property type="entry name" value="Rudment_hybrid_motif"/>
</dbReference>
<comment type="catalytic activity">
    <reaction evidence="9">
        <text>N(6)-carboxybiotinyl-L-lysyl-[protein] + acetyl-CoA = N(6)-biotinyl-L-lysyl-[protein] + malonyl-CoA</text>
        <dbReference type="Rhea" id="RHEA:54728"/>
        <dbReference type="Rhea" id="RHEA-COMP:10505"/>
        <dbReference type="Rhea" id="RHEA-COMP:10506"/>
        <dbReference type="ChEBI" id="CHEBI:57288"/>
        <dbReference type="ChEBI" id="CHEBI:57384"/>
        <dbReference type="ChEBI" id="CHEBI:83144"/>
        <dbReference type="ChEBI" id="CHEBI:83145"/>
        <dbReference type="EC" id="2.1.3.15"/>
    </reaction>
</comment>
<dbReference type="PROSITE" id="PS00867">
    <property type="entry name" value="CPSASE_2"/>
    <property type="match status" value="1"/>
</dbReference>
<evidence type="ECO:0000256" key="6">
    <source>
        <dbReference type="ARBA" id="ARBA00022840"/>
    </source>
</evidence>
<dbReference type="GO" id="GO:0005524">
    <property type="term" value="F:ATP binding"/>
    <property type="evidence" value="ECO:0007669"/>
    <property type="project" value="UniProtKB-KW"/>
</dbReference>
<dbReference type="GO" id="GO:0016743">
    <property type="term" value="F:carboxyl- or carbamoyltransferase activity"/>
    <property type="evidence" value="ECO:0007669"/>
    <property type="project" value="InterPro"/>
</dbReference>
<evidence type="ECO:0000256" key="8">
    <source>
        <dbReference type="ARBA" id="ARBA00023160"/>
    </source>
</evidence>